<name>A0A9D4C5C4_DREPO</name>
<reference evidence="2" key="1">
    <citation type="journal article" date="2019" name="bioRxiv">
        <title>The Genome of the Zebra Mussel, Dreissena polymorpha: A Resource for Invasive Species Research.</title>
        <authorList>
            <person name="McCartney M.A."/>
            <person name="Auch B."/>
            <person name="Kono T."/>
            <person name="Mallez S."/>
            <person name="Zhang Y."/>
            <person name="Obille A."/>
            <person name="Becker A."/>
            <person name="Abrahante J.E."/>
            <person name="Garbe J."/>
            <person name="Badalamenti J.P."/>
            <person name="Herman A."/>
            <person name="Mangelson H."/>
            <person name="Liachko I."/>
            <person name="Sullivan S."/>
            <person name="Sone E.D."/>
            <person name="Koren S."/>
            <person name="Silverstein K.A.T."/>
            <person name="Beckman K.B."/>
            <person name="Gohl D.M."/>
        </authorList>
    </citation>
    <scope>NUCLEOTIDE SEQUENCE</scope>
    <source>
        <strain evidence="2">Duluth1</strain>
        <tissue evidence="2">Whole animal</tissue>
    </source>
</reference>
<dbReference type="Proteomes" id="UP000828390">
    <property type="component" value="Unassembled WGS sequence"/>
</dbReference>
<dbReference type="EMBL" id="JAIWYP010000013">
    <property type="protein sequence ID" value="KAH3717314.1"/>
    <property type="molecule type" value="Genomic_DNA"/>
</dbReference>
<protein>
    <submittedName>
        <fullName evidence="2">Uncharacterized protein</fullName>
    </submittedName>
</protein>
<organism evidence="2 3">
    <name type="scientific">Dreissena polymorpha</name>
    <name type="common">Zebra mussel</name>
    <name type="synonym">Mytilus polymorpha</name>
    <dbReference type="NCBI Taxonomy" id="45954"/>
    <lineage>
        <taxon>Eukaryota</taxon>
        <taxon>Metazoa</taxon>
        <taxon>Spiralia</taxon>
        <taxon>Lophotrochozoa</taxon>
        <taxon>Mollusca</taxon>
        <taxon>Bivalvia</taxon>
        <taxon>Autobranchia</taxon>
        <taxon>Heteroconchia</taxon>
        <taxon>Euheterodonta</taxon>
        <taxon>Imparidentia</taxon>
        <taxon>Neoheterodontei</taxon>
        <taxon>Myida</taxon>
        <taxon>Dreissenoidea</taxon>
        <taxon>Dreissenidae</taxon>
        <taxon>Dreissena</taxon>
    </lineage>
</organism>
<reference evidence="2" key="2">
    <citation type="submission" date="2020-11" db="EMBL/GenBank/DDBJ databases">
        <authorList>
            <person name="McCartney M.A."/>
            <person name="Auch B."/>
            <person name="Kono T."/>
            <person name="Mallez S."/>
            <person name="Becker A."/>
            <person name="Gohl D.M."/>
            <person name="Silverstein K.A.T."/>
            <person name="Koren S."/>
            <person name="Bechman K.B."/>
            <person name="Herman A."/>
            <person name="Abrahante J.E."/>
            <person name="Garbe J."/>
        </authorList>
    </citation>
    <scope>NUCLEOTIDE SEQUENCE</scope>
    <source>
        <strain evidence="2">Duluth1</strain>
        <tissue evidence="2">Whole animal</tissue>
    </source>
</reference>
<keyword evidence="3" id="KW-1185">Reference proteome</keyword>
<evidence type="ECO:0000256" key="1">
    <source>
        <dbReference type="SAM" id="MobiDB-lite"/>
    </source>
</evidence>
<gene>
    <name evidence="2" type="ORF">DPMN_060097</name>
</gene>
<feature type="region of interest" description="Disordered" evidence="1">
    <location>
        <begin position="1"/>
        <end position="30"/>
    </location>
</feature>
<evidence type="ECO:0000313" key="3">
    <source>
        <dbReference type="Proteomes" id="UP000828390"/>
    </source>
</evidence>
<feature type="compositionally biased region" description="Basic and acidic residues" evidence="1">
    <location>
        <begin position="15"/>
        <end position="30"/>
    </location>
</feature>
<evidence type="ECO:0000313" key="2">
    <source>
        <dbReference type="EMBL" id="KAH3717314.1"/>
    </source>
</evidence>
<sequence>MLKYVAKAKPGKKLPTTDRKSTNDYEKSRKREFQEKWLKISDEGEATSVRQRLISYA</sequence>
<accession>A0A9D4C5C4</accession>
<comment type="caution">
    <text evidence="2">The sequence shown here is derived from an EMBL/GenBank/DDBJ whole genome shotgun (WGS) entry which is preliminary data.</text>
</comment>
<dbReference type="AlphaFoldDB" id="A0A9D4C5C4"/>
<proteinExistence type="predicted"/>